<name>A0A0F7U0C3_PENBI</name>
<dbReference type="EMBL" id="CDHK01000009">
    <property type="protein sequence ID" value="CEJ60727.1"/>
    <property type="molecule type" value="Genomic_DNA"/>
</dbReference>
<accession>A0A0F7U0C3</accession>
<organism evidence="2 3">
    <name type="scientific">Penicillium brasilianum</name>
    <dbReference type="NCBI Taxonomy" id="104259"/>
    <lineage>
        <taxon>Eukaryota</taxon>
        <taxon>Fungi</taxon>
        <taxon>Dikarya</taxon>
        <taxon>Ascomycota</taxon>
        <taxon>Pezizomycotina</taxon>
        <taxon>Eurotiomycetes</taxon>
        <taxon>Eurotiomycetidae</taxon>
        <taxon>Eurotiales</taxon>
        <taxon>Aspergillaceae</taxon>
        <taxon>Penicillium</taxon>
    </lineage>
</organism>
<evidence type="ECO:0000256" key="1">
    <source>
        <dbReference type="SAM" id="MobiDB-lite"/>
    </source>
</evidence>
<dbReference type="AlphaFoldDB" id="A0A0F7U0C3"/>
<sequence>MATETPEPTQNEDPPRTPEEEFDFETQDRPDRGLVQLKTYRPAEKTFIKIGDVTTIPEGLAGNEFFVSREILLLSII</sequence>
<proteinExistence type="predicted"/>
<feature type="compositionally biased region" description="Polar residues" evidence="1">
    <location>
        <begin position="1"/>
        <end position="12"/>
    </location>
</feature>
<gene>
    <name evidence="2" type="ORF">PMG11_09290</name>
</gene>
<reference evidence="3" key="1">
    <citation type="journal article" date="2015" name="Genome Announc.">
        <title>Draft genome sequence of the fungus Penicillium brasilianum MG11.</title>
        <authorList>
            <person name="Horn F."/>
            <person name="Linde J."/>
            <person name="Mattern D.J."/>
            <person name="Walther G."/>
            <person name="Guthke R."/>
            <person name="Brakhage A.A."/>
            <person name="Valiante V."/>
        </authorList>
    </citation>
    <scope>NUCLEOTIDE SEQUENCE [LARGE SCALE GENOMIC DNA]</scope>
    <source>
        <strain evidence="3">MG11</strain>
    </source>
</reference>
<protein>
    <submittedName>
        <fullName evidence="2">Uncharacterized protein</fullName>
    </submittedName>
</protein>
<evidence type="ECO:0000313" key="3">
    <source>
        <dbReference type="Proteomes" id="UP000042958"/>
    </source>
</evidence>
<evidence type="ECO:0000313" key="2">
    <source>
        <dbReference type="EMBL" id="CEJ60727.1"/>
    </source>
</evidence>
<dbReference type="Proteomes" id="UP000042958">
    <property type="component" value="Unassembled WGS sequence"/>
</dbReference>
<feature type="region of interest" description="Disordered" evidence="1">
    <location>
        <begin position="1"/>
        <end position="27"/>
    </location>
</feature>
<keyword evidence="3" id="KW-1185">Reference proteome</keyword>